<name>A0A3A4A5J9_9ACTN</name>
<keyword evidence="3" id="KW-1185">Reference proteome</keyword>
<evidence type="ECO:0000256" key="1">
    <source>
        <dbReference type="ARBA" id="ARBA00010169"/>
    </source>
</evidence>
<dbReference type="AlphaFoldDB" id="A0A3A4A5J9"/>
<protein>
    <submittedName>
        <fullName evidence="2">Divalent-cation tolerance protein CutA</fullName>
    </submittedName>
</protein>
<dbReference type="SUPFAM" id="SSF54913">
    <property type="entry name" value="GlnB-like"/>
    <property type="match status" value="1"/>
</dbReference>
<comment type="similarity">
    <text evidence="1">Belongs to the CutA family.</text>
</comment>
<dbReference type="GO" id="GO:0005507">
    <property type="term" value="F:copper ion binding"/>
    <property type="evidence" value="ECO:0007669"/>
    <property type="project" value="TreeGrafter"/>
</dbReference>
<dbReference type="PANTHER" id="PTHR23419:SF8">
    <property type="entry name" value="FI09726P"/>
    <property type="match status" value="1"/>
</dbReference>
<accession>A0A3A4A5J9</accession>
<comment type="caution">
    <text evidence="2">The sequence shown here is derived from an EMBL/GenBank/DDBJ whole genome shotgun (WGS) entry which is preliminary data.</text>
</comment>
<dbReference type="InterPro" id="IPR015867">
    <property type="entry name" value="N-reg_PII/ATP_PRibTrfase_C"/>
</dbReference>
<dbReference type="GO" id="GO:0010038">
    <property type="term" value="P:response to metal ion"/>
    <property type="evidence" value="ECO:0007669"/>
    <property type="project" value="InterPro"/>
</dbReference>
<dbReference type="InterPro" id="IPR004323">
    <property type="entry name" value="Ion_tolerance_CutA"/>
</dbReference>
<proteinExistence type="inferred from homology"/>
<dbReference type="PANTHER" id="PTHR23419">
    <property type="entry name" value="DIVALENT CATION TOLERANCE CUTA-RELATED"/>
    <property type="match status" value="1"/>
</dbReference>
<dbReference type="Gene3D" id="3.30.70.120">
    <property type="match status" value="1"/>
</dbReference>
<dbReference type="InterPro" id="IPR011322">
    <property type="entry name" value="N-reg_PII-like_a/b"/>
</dbReference>
<evidence type="ECO:0000313" key="2">
    <source>
        <dbReference type="EMBL" id="RJL23089.1"/>
    </source>
</evidence>
<organism evidence="2 3">
    <name type="scientific">Bailinhaonella thermotolerans</name>
    <dbReference type="NCBI Taxonomy" id="1070861"/>
    <lineage>
        <taxon>Bacteria</taxon>
        <taxon>Bacillati</taxon>
        <taxon>Actinomycetota</taxon>
        <taxon>Actinomycetes</taxon>
        <taxon>Streptosporangiales</taxon>
        <taxon>Streptosporangiaceae</taxon>
        <taxon>Bailinhaonella</taxon>
    </lineage>
</organism>
<reference evidence="2 3" key="1">
    <citation type="submission" date="2018-09" db="EMBL/GenBank/DDBJ databases">
        <title>YIM 75507 draft genome.</title>
        <authorList>
            <person name="Tang S."/>
            <person name="Feng Y."/>
        </authorList>
    </citation>
    <scope>NUCLEOTIDE SEQUENCE [LARGE SCALE GENOMIC DNA]</scope>
    <source>
        <strain evidence="2 3">YIM 75507</strain>
    </source>
</reference>
<dbReference type="OrthoDB" id="37622at2"/>
<dbReference type="Pfam" id="PF03091">
    <property type="entry name" value="CutA1"/>
    <property type="match status" value="1"/>
</dbReference>
<dbReference type="Proteomes" id="UP000265768">
    <property type="component" value="Unassembled WGS sequence"/>
</dbReference>
<sequence length="107" mass="11701">MVAGRYVQAQVAVDSRERAAELARSAVEARLAACVQVVGPIVSTYRWQGAVETAEEYLLLAKTRADLSEALAEHIRAAHPYDVPEIITVPIEHGLPDYLAWIDAETS</sequence>
<dbReference type="EMBL" id="QZEY01000020">
    <property type="protein sequence ID" value="RJL23089.1"/>
    <property type="molecule type" value="Genomic_DNA"/>
</dbReference>
<evidence type="ECO:0000313" key="3">
    <source>
        <dbReference type="Proteomes" id="UP000265768"/>
    </source>
</evidence>
<gene>
    <name evidence="2" type="ORF">D5H75_34225</name>
</gene>